<evidence type="ECO:0000256" key="4">
    <source>
        <dbReference type="ARBA" id="ARBA00022692"/>
    </source>
</evidence>
<dbReference type="CDD" id="cd03245">
    <property type="entry name" value="ABCC_bacteriocin_exporters"/>
    <property type="match status" value="1"/>
</dbReference>
<dbReference type="Pfam" id="PF00664">
    <property type="entry name" value="ABC_membrane"/>
    <property type="match status" value="1"/>
</dbReference>
<proteinExistence type="predicted"/>
<evidence type="ECO:0000259" key="12">
    <source>
        <dbReference type="PROSITE" id="PS50929"/>
    </source>
</evidence>
<dbReference type="NCBIfam" id="TIGR03375">
    <property type="entry name" value="type_I_sec_LssB"/>
    <property type="match status" value="1"/>
</dbReference>
<dbReference type="GO" id="GO:0016887">
    <property type="term" value="F:ATP hydrolysis activity"/>
    <property type="evidence" value="ECO:0007669"/>
    <property type="project" value="InterPro"/>
</dbReference>
<dbReference type="InterPro" id="IPR005074">
    <property type="entry name" value="Peptidase_C39"/>
</dbReference>
<evidence type="ECO:0000256" key="2">
    <source>
        <dbReference type="ARBA" id="ARBA00022448"/>
    </source>
</evidence>
<dbReference type="InterPro" id="IPR039421">
    <property type="entry name" value="Type_1_exporter"/>
</dbReference>
<dbReference type="AlphaFoldDB" id="A0A090AJY5"/>
<keyword evidence="8 10" id="KW-1133">Transmembrane helix</keyword>
<sequence length="725" mass="80421">MTTNHFDSNAWQESERIIIFDDPLLQCLVILTKLLSKPVSAEALKAGLPLVNNRFTPELFIRAAERAHLSAQLLKRSLAQFNPLMLPAVLLLKDQQACILVKYLDKKKKQAQIILPMTGEGTLTISRKDLQANYSGYALLARPTYTFDQRTAQDIIPHSRSWFWGTLLKSWSIYSEVIIASLLINLFALASPLFVMNVYDRVVPNRAIETLWVLAIGVGIVFSFDFIMRILRGYFIDIAGKKSDVLLASIIFEQILGTQRAAHPRSIGAFANHLHEFETFRDFFTSATLTTLVDLPFALLFIAVIWTLNPELAMIPLYSMAIVMGLSLLLQLPLRYVVRQTFRASAQKHALLIETLSGIETLKARGAEGEMQRKWELLIGQIAQSSLKSRFLSALAVNFSLFVQQITTIVVVVTGVYLIADGKLTTGALIASTILTGRALAPLAPIANLLTRYHQSLSALRVLNHIMSMPLERPLGKPFLHRPQLRGDIEFKQVDFNYPQQPVAALTKMSFKISAGQRVGIIGRIGSGKSTLAKLILGLYQPTGGSILLDGVDSRQLDPAELRRNIGYVPQDLELFYGTVKDNIVIGASYVEDSMVLKAAQLAGVDEFINRHPLGFDMLIGERGEGLSGGQRQTIVLARALLLNPPILLLDEPTNAMDNRAEELLKARLQPYLEDKTLLLVTHRMSLLSLVNHLIVVDGGQIVAFGLKEQVIQALTSGQVKMSNN</sequence>
<evidence type="ECO:0000256" key="9">
    <source>
        <dbReference type="ARBA" id="ARBA00023136"/>
    </source>
</evidence>
<dbReference type="PANTHER" id="PTHR43394">
    <property type="entry name" value="ATP-DEPENDENT PERMEASE MDL1, MITOCHONDRIAL"/>
    <property type="match status" value="1"/>
</dbReference>
<dbReference type="Pfam" id="PF00005">
    <property type="entry name" value="ABC_tran"/>
    <property type="match status" value="1"/>
</dbReference>
<name>A0A090AJY5_9GAMM</name>
<dbReference type="InterPro" id="IPR003439">
    <property type="entry name" value="ABC_transporter-like_ATP-bd"/>
</dbReference>
<feature type="domain" description="ABC transmembrane type-1" evidence="12">
    <location>
        <begin position="177"/>
        <end position="455"/>
    </location>
</feature>
<dbReference type="KEGG" id="tig:THII_1605"/>
<dbReference type="PROSITE" id="PS50893">
    <property type="entry name" value="ABC_TRANSPORTER_2"/>
    <property type="match status" value="1"/>
</dbReference>
<keyword evidence="5" id="KW-0547">Nucleotide-binding</keyword>
<dbReference type="PANTHER" id="PTHR43394:SF1">
    <property type="entry name" value="ATP-BINDING CASSETTE SUB-FAMILY B MEMBER 10, MITOCHONDRIAL"/>
    <property type="match status" value="1"/>
</dbReference>
<evidence type="ECO:0000256" key="7">
    <source>
        <dbReference type="ARBA" id="ARBA00022840"/>
    </source>
</evidence>
<dbReference type="PROSITE" id="PS50990">
    <property type="entry name" value="PEPTIDASE_C39"/>
    <property type="match status" value="1"/>
</dbReference>
<evidence type="ECO:0000256" key="3">
    <source>
        <dbReference type="ARBA" id="ARBA00022475"/>
    </source>
</evidence>
<organism evidence="14 15">
    <name type="scientific">Thioploca ingrica</name>
    <dbReference type="NCBI Taxonomy" id="40754"/>
    <lineage>
        <taxon>Bacteria</taxon>
        <taxon>Pseudomonadati</taxon>
        <taxon>Pseudomonadota</taxon>
        <taxon>Gammaproteobacteria</taxon>
        <taxon>Thiotrichales</taxon>
        <taxon>Thiotrichaceae</taxon>
        <taxon>Thioploca</taxon>
    </lineage>
</organism>
<dbReference type="InterPro" id="IPR027417">
    <property type="entry name" value="P-loop_NTPase"/>
</dbReference>
<dbReference type="InterPro" id="IPR017750">
    <property type="entry name" value="ATPase_T1SS"/>
</dbReference>
<evidence type="ECO:0000313" key="14">
    <source>
        <dbReference type="EMBL" id="BAP55902.1"/>
    </source>
</evidence>
<dbReference type="GO" id="GO:0005886">
    <property type="term" value="C:plasma membrane"/>
    <property type="evidence" value="ECO:0007669"/>
    <property type="project" value="UniProtKB-SubCell"/>
</dbReference>
<dbReference type="GO" id="GO:0015421">
    <property type="term" value="F:ABC-type oligopeptide transporter activity"/>
    <property type="evidence" value="ECO:0007669"/>
    <property type="project" value="TreeGrafter"/>
</dbReference>
<dbReference type="Pfam" id="PF03412">
    <property type="entry name" value="Peptidase_C39"/>
    <property type="match status" value="1"/>
</dbReference>
<feature type="transmembrane region" description="Helical" evidence="10">
    <location>
        <begin position="283"/>
        <end position="306"/>
    </location>
</feature>
<keyword evidence="9 10" id="KW-0472">Membrane</keyword>
<dbReference type="GO" id="GO:0008233">
    <property type="term" value="F:peptidase activity"/>
    <property type="evidence" value="ECO:0007669"/>
    <property type="project" value="InterPro"/>
</dbReference>
<reference evidence="14 15" key="1">
    <citation type="journal article" date="2014" name="ISME J.">
        <title>Ecophysiology of Thioploca ingrica as revealed by the complete genome sequence supplemented with proteomic evidence.</title>
        <authorList>
            <person name="Kojima H."/>
            <person name="Ogura Y."/>
            <person name="Yamamoto N."/>
            <person name="Togashi T."/>
            <person name="Mori H."/>
            <person name="Watanabe T."/>
            <person name="Nemoto F."/>
            <person name="Kurokawa K."/>
            <person name="Hayashi T."/>
            <person name="Fukui M."/>
        </authorList>
    </citation>
    <scope>NUCLEOTIDE SEQUENCE [LARGE SCALE GENOMIC DNA]</scope>
</reference>
<dbReference type="Proteomes" id="UP000031623">
    <property type="component" value="Chromosome"/>
</dbReference>
<evidence type="ECO:0000256" key="10">
    <source>
        <dbReference type="SAM" id="Phobius"/>
    </source>
</evidence>
<keyword evidence="15" id="KW-1185">Reference proteome</keyword>
<gene>
    <name evidence="14" type="ORF">THII_1605</name>
</gene>
<evidence type="ECO:0000256" key="8">
    <source>
        <dbReference type="ARBA" id="ARBA00022989"/>
    </source>
</evidence>
<dbReference type="CDD" id="cd18587">
    <property type="entry name" value="ABC_6TM_LapB_like"/>
    <property type="match status" value="1"/>
</dbReference>
<dbReference type="PROSITE" id="PS50929">
    <property type="entry name" value="ABC_TM1F"/>
    <property type="match status" value="1"/>
</dbReference>
<evidence type="ECO:0000256" key="1">
    <source>
        <dbReference type="ARBA" id="ARBA00004651"/>
    </source>
</evidence>
<keyword evidence="3" id="KW-1003">Cell membrane</keyword>
<feature type="transmembrane region" description="Helical" evidence="10">
    <location>
        <begin position="211"/>
        <end position="231"/>
    </location>
</feature>
<dbReference type="Gene3D" id="1.20.1560.10">
    <property type="entry name" value="ABC transporter type 1, transmembrane domain"/>
    <property type="match status" value="1"/>
</dbReference>
<dbReference type="Gene3D" id="3.40.50.300">
    <property type="entry name" value="P-loop containing nucleotide triphosphate hydrolases"/>
    <property type="match status" value="1"/>
</dbReference>
<evidence type="ECO:0000259" key="11">
    <source>
        <dbReference type="PROSITE" id="PS50893"/>
    </source>
</evidence>
<keyword evidence="7" id="KW-0067">ATP-binding</keyword>
<dbReference type="Gene3D" id="3.90.70.10">
    <property type="entry name" value="Cysteine proteinases"/>
    <property type="match status" value="1"/>
</dbReference>
<evidence type="ECO:0000256" key="5">
    <source>
        <dbReference type="ARBA" id="ARBA00022741"/>
    </source>
</evidence>
<dbReference type="SUPFAM" id="SSF52540">
    <property type="entry name" value="P-loop containing nucleoside triphosphate hydrolases"/>
    <property type="match status" value="1"/>
</dbReference>
<keyword evidence="4 10" id="KW-0812">Transmembrane</keyword>
<dbReference type="InterPro" id="IPR003593">
    <property type="entry name" value="AAA+_ATPase"/>
</dbReference>
<dbReference type="STRING" id="40754.THII_1605"/>
<dbReference type="GO" id="GO:0006508">
    <property type="term" value="P:proteolysis"/>
    <property type="evidence" value="ECO:0007669"/>
    <property type="project" value="InterPro"/>
</dbReference>
<dbReference type="GO" id="GO:0005524">
    <property type="term" value="F:ATP binding"/>
    <property type="evidence" value="ECO:0007669"/>
    <property type="project" value="UniProtKB-KW"/>
</dbReference>
<protein>
    <submittedName>
        <fullName evidence="14">ABC transporter</fullName>
    </submittedName>
</protein>
<comment type="subcellular location">
    <subcellularLocation>
        <location evidence="1">Cell membrane</location>
        <topology evidence="1">Multi-pass membrane protein</topology>
    </subcellularLocation>
</comment>
<keyword evidence="2" id="KW-0813">Transport</keyword>
<accession>A0A090AJY5</accession>
<dbReference type="FunFam" id="3.40.50.300:FF:000299">
    <property type="entry name" value="ABC transporter ATP-binding protein/permease"/>
    <property type="match status" value="1"/>
</dbReference>
<feature type="transmembrane region" description="Helical" evidence="10">
    <location>
        <begin position="177"/>
        <end position="199"/>
    </location>
</feature>
<feature type="transmembrane region" description="Helical" evidence="10">
    <location>
        <begin position="395"/>
        <end position="420"/>
    </location>
</feature>
<dbReference type="SUPFAM" id="SSF90123">
    <property type="entry name" value="ABC transporter transmembrane region"/>
    <property type="match status" value="1"/>
</dbReference>
<dbReference type="OrthoDB" id="9806127at2"/>
<evidence type="ECO:0000259" key="13">
    <source>
        <dbReference type="PROSITE" id="PS50990"/>
    </source>
</evidence>
<feature type="domain" description="ABC transporter" evidence="11">
    <location>
        <begin position="489"/>
        <end position="724"/>
    </location>
</feature>
<dbReference type="EMBL" id="AP014633">
    <property type="protein sequence ID" value="BAP55902.1"/>
    <property type="molecule type" value="Genomic_DNA"/>
</dbReference>
<dbReference type="InterPro" id="IPR036640">
    <property type="entry name" value="ABC1_TM_sf"/>
</dbReference>
<keyword evidence="6" id="KW-0378">Hydrolase</keyword>
<dbReference type="SMART" id="SM00382">
    <property type="entry name" value="AAA"/>
    <property type="match status" value="1"/>
</dbReference>
<feature type="domain" description="Peptidase C39" evidence="13">
    <location>
        <begin position="12"/>
        <end position="141"/>
    </location>
</feature>
<evidence type="ECO:0000313" key="15">
    <source>
        <dbReference type="Proteomes" id="UP000031623"/>
    </source>
</evidence>
<feature type="transmembrane region" description="Helical" evidence="10">
    <location>
        <begin position="318"/>
        <end position="338"/>
    </location>
</feature>
<evidence type="ECO:0000256" key="6">
    <source>
        <dbReference type="ARBA" id="ARBA00022801"/>
    </source>
</evidence>
<dbReference type="HOGENOM" id="CLU_000604_95_6_6"/>
<dbReference type="CDD" id="cd02421">
    <property type="entry name" value="Peptidase_C39_likeD"/>
    <property type="match status" value="1"/>
</dbReference>
<dbReference type="InterPro" id="IPR011527">
    <property type="entry name" value="ABC1_TM_dom"/>
</dbReference>